<dbReference type="EMBL" id="VSRR010028599">
    <property type="protein sequence ID" value="MPC68915.1"/>
    <property type="molecule type" value="Genomic_DNA"/>
</dbReference>
<sequence>MIRPRPSPNASLPCSLTPLFPSTYQHHHPLPSTSAPFYHDTITTLPTSLSSSPLPPPFLYHYNSSTVFRIPFYVLAVTWHWGTGEARKAGWRDRKQQQRGAEA</sequence>
<dbReference type="AlphaFoldDB" id="A0A5B7HH97"/>
<reference evidence="1 2" key="1">
    <citation type="submission" date="2019-05" db="EMBL/GenBank/DDBJ databases">
        <title>Another draft genome of Portunus trituberculatus and its Hox gene families provides insights of decapod evolution.</title>
        <authorList>
            <person name="Jeong J.-H."/>
            <person name="Song I."/>
            <person name="Kim S."/>
            <person name="Choi T."/>
            <person name="Kim D."/>
            <person name="Ryu S."/>
            <person name="Kim W."/>
        </authorList>
    </citation>
    <scope>NUCLEOTIDE SEQUENCE [LARGE SCALE GENOMIC DNA]</scope>
    <source>
        <tissue evidence="1">Muscle</tissue>
    </source>
</reference>
<accession>A0A5B7HH97</accession>
<evidence type="ECO:0000313" key="1">
    <source>
        <dbReference type="EMBL" id="MPC68915.1"/>
    </source>
</evidence>
<evidence type="ECO:0000313" key="2">
    <source>
        <dbReference type="Proteomes" id="UP000324222"/>
    </source>
</evidence>
<keyword evidence="2" id="KW-1185">Reference proteome</keyword>
<protein>
    <submittedName>
        <fullName evidence="1">Uncharacterized protein</fullName>
    </submittedName>
</protein>
<proteinExistence type="predicted"/>
<comment type="caution">
    <text evidence="1">The sequence shown here is derived from an EMBL/GenBank/DDBJ whole genome shotgun (WGS) entry which is preliminary data.</text>
</comment>
<dbReference type="Proteomes" id="UP000324222">
    <property type="component" value="Unassembled WGS sequence"/>
</dbReference>
<gene>
    <name evidence="1" type="ORF">E2C01_063126</name>
</gene>
<organism evidence="1 2">
    <name type="scientific">Portunus trituberculatus</name>
    <name type="common">Swimming crab</name>
    <name type="synonym">Neptunus trituberculatus</name>
    <dbReference type="NCBI Taxonomy" id="210409"/>
    <lineage>
        <taxon>Eukaryota</taxon>
        <taxon>Metazoa</taxon>
        <taxon>Ecdysozoa</taxon>
        <taxon>Arthropoda</taxon>
        <taxon>Crustacea</taxon>
        <taxon>Multicrustacea</taxon>
        <taxon>Malacostraca</taxon>
        <taxon>Eumalacostraca</taxon>
        <taxon>Eucarida</taxon>
        <taxon>Decapoda</taxon>
        <taxon>Pleocyemata</taxon>
        <taxon>Brachyura</taxon>
        <taxon>Eubrachyura</taxon>
        <taxon>Portunoidea</taxon>
        <taxon>Portunidae</taxon>
        <taxon>Portuninae</taxon>
        <taxon>Portunus</taxon>
    </lineage>
</organism>
<name>A0A5B7HH97_PORTR</name>